<feature type="region of interest" description="Disordered" evidence="1">
    <location>
        <begin position="474"/>
        <end position="512"/>
    </location>
</feature>
<feature type="compositionally biased region" description="Pro residues" evidence="1">
    <location>
        <begin position="48"/>
        <end position="58"/>
    </location>
</feature>
<feature type="transmembrane region" description="Helical" evidence="2">
    <location>
        <begin position="227"/>
        <end position="249"/>
    </location>
</feature>
<feature type="compositionally biased region" description="Low complexity" evidence="1">
    <location>
        <begin position="434"/>
        <end position="445"/>
    </location>
</feature>
<evidence type="ECO:0000256" key="2">
    <source>
        <dbReference type="SAM" id="Phobius"/>
    </source>
</evidence>
<gene>
    <name evidence="3" type="ORF">TCAL_03254</name>
</gene>
<dbReference type="Proteomes" id="UP000318571">
    <property type="component" value="Chromosome 1"/>
</dbReference>
<reference evidence="3 4" key="1">
    <citation type="journal article" date="2018" name="Nat. Ecol. Evol.">
        <title>Genomic signatures of mitonuclear coevolution across populations of Tigriopus californicus.</title>
        <authorList>
            <person name="Barreto F.S."/>
            <person name="Watson E.T."/>
            <person name="Lima T.G."/>
            <person name="Willett C.S."/>
            <person name="Edmands S."/>
            <person name="Li W."/>
            <person name="Burton R.S."/>
        </authorList>
    </citation>
    <scope>NUCLEOTIDE SEQUENCE [LARGE SCALE GENOMIC DNA]</scope>
    <source>
        <strain evidence="3 4">San Diego</strain>
    </source>
</reference>
<proteinExistence type="predicted"/>
<dbReference type="PANTHER" id="PTHR39952:SF1">
    <property type="match status" value="1"/>
</dbReference>
<feature type="compositionally biased region" description="Polar residues" evidence="1">
    <location>
        <begin position="477"/>
        <end position="508"/>
    </location>
</feature>
<organism evidence="3 4">
    <name type="scientific">Tigriopus californicus</name>
    <name type="common">Marine copepod</name>
    <dbReference type="NCBI Taxonomy" id="6832"/>
    <lineage>
        <taxon>Eukaryota</taxon>
        <taxon>Metazoa</taxon>
        <taxon>Ecdysozoa</taxon>
        <taxon>Arthropoda</taxon>
        <taxon>Crustacea</taxon>
        <taxon>Multicrustacea</taxon>
        <taxon>Hexanauplia</taxon>
        <taxon>Copepoda</taxon>
        <taxon>Harpacticoida</taxon>
        <taxon>Harpacticidae</taxon>
        <taxon>Tigriopus</taxon>
    </lineage>
</organism>
<sequence length="1170" mass="127157">MPPNSGNSPSSEDAPLASSASSSGQSTTSSDLNKSYSPLPETVSGTPPALPPRPPNLPIPRERTTPIQRHIANSYTRDAQLSRQSNSSISSLQRPPSSSPNLPTPHHHHHHHPHSSPAPPGPEPLNCSNQNHGVVSSVRMNGGQPPRSLCHNMGKKYVLMCGLCGGLCLALGIMYIVIFFLLDRYTTSLHYFQTMPTWVPSIPLIVTGTLISSFARRGNRNNYLVKICGLLCLICAVLCVIITVTTTVIHMNRLQTLRECVYQSVTKTCTCFAGILDPLSRDPGMHYVFGGTQNCDVIHGILYSCLRALFGISVIGILVCIFSCMLVYQISSHEKKKEYWAQLEHRCRFLHSHSQHLHQMRGTGAGANAGSRFPPHATLVPNSISGNMIHTPNSMCECCSPHEDENLWTTQSSRGANLYSPNPVLAPPQSHIQGNSGEPSSNSGPQTTTSNVVQSQSFSSLRSFRNWLPSFGRAANPVSSSSNRVPGNSGPTQTNEDPNNGNPGQGSNHPWRRSIQMPAEATYGFHQRVYPASCHYLSSLLNPTHGLTLPQYVWDPPPPYSNPNPHEDQCTSGGAAPSVPNPNGTGQSANQISTEPRSANLTSNHNGQGGLTGTNPCPNIGQSNLLQDHHQQAQGSMSIMPTTTSTASSPSSSTPRTSKSGLLPSLPAPPQNTDGITEDLTIHSGMHLYEKAGNGTYSLPSRRIKKRKPAASDFTKSVTDLATPSSLNEEEVLVQEVRQKLNALLLYKYQHSKTTKDLAEVRQALQSLQTGGNRNIYGKIPFSEARKHSFPNLGMSSLVRNKGVAHPVGSTSRNRNSTSSGTSSVENKYETIEKSLSPYKISNNALNNNPEPTHHSPSVAPHPPNVNISIRKQLQLNHNGSACQSPPMESPSKLTLQKLLQLAASSPASSGSPLPRDLALYQREGELGGFGGRFSALSSPASSSSHYAQISPLRGIGMPRMTPTYFQELHRQDVLHNLQNRNQSPLAMKATNTHLVTASSESRLATNDLAQGNSHPGQNLLKQVSQSAIQLNNQNLLKLQEIKWCFQPQNRYDLNDNISKSDPKIAQKVDLQTAVSRHPLRVVHQPSGFTRVARSVPNSANHTPVKQVMPDCVYLRPEQNIPEIFASTNFKPIGGGGDERSRLSDSKNKRIPNTRISRDDIVVTMRSAQV</sequence>
<dbReference type="AlphaFoldDB" id="A0A553NVL4"/>
<dbReference type="PANTHER" id="PTHR39952">
    <property type="entry name" value="FI02073P"/>
    <property type="match status" value="1"/>
</dbReference>
<keyword evidence="4" id="KW-1185">Reference proteome</keyword>
<dbReference type="OMA" id="SHDVIFR"/>
<feature type="compositionally biased region" description="Polar residues" evidence="1">
    <location>
        <begin position="581"/>
        <end position="606"/>
    </location>
</feature>
<evidence type="ECO:0000256" key="1">
    <source>
        <dbReference type="SAM" id="MobiDB-lite"/>
    </source>
</evidence>
<feature type="compositionally biased region" description="Low complexity" evidence="1">
    <location>
        <begin position="81"/>
        <end position="101"/>
    </location>
</feature>
<feature type="compositionally biased region" description="Polar residues" evidence="1">
    <location>
        <begin position="841"/>
        <end position="851"/>
    </location>
</feature>
<name>A0A553NVL4_TIGCA</name>
<feature type="compositionally biased region" description="Polar residues" evidence="1">
    <location>
        <begin position="65"/>
        <end position="79"/>
    </location>
</feature>
<feature type="compositionally biased region" description="Polar residues" evidence="1">
    <location>
        <begin position="613"/>
        <end position="626"/>
    </location>
</feature>
<keyword evidence="2" id="KW-0472">Membrane</keyword>
<accession>A0A553NVL4</accession>
<comment type="caution">
    <text evidence="3">The sequence shown here is derived from an EMBL/GenBank/DDBJ whole genome shotgun (WGS) entry which is preliminary data.</text>
</comment>
<feature type="region of interest" description="Disordered" evidence="1">
    <location>
        <begin position="558"/>
        <end position="676"/>
    </location>
</feature>
<feature type="compositionally biased region" description="Basic residues" evidence="1">
    <location>
        <begin position="105"/>
        <end position="114"/>
    </location>
</feature>
<feature type="compositionally biased region" description="Low complexity" evidence="1">
    <location>
        <begin position="636"/>
        <end position="660"/>
    </location>
</feature>
<feature type="compositionally biased region" description="Basic and acidic residues" evidence="1">
    <location>
        <begin position="1137"/>
        <end position="1148"/>
    </location>
</feature>
<evidence type="ECO:0000313" key="3">
    <source>
        <dbReference type="EMBL" id="TRY69471.1"/>
    </source>
</evidence>
<feature type="compositionally biased region" description="Low complexity" evidence="1">
    <location>
        <begin position="8"/>
        <end position="32"/>
    </location>
</feature>
<feature type="region of interest" description="Disordered" evidence="1">
    <location>
        <begin position="413"/>
        <end position="456"/>
    </location>
</feature>
<evidence type="ECO:0000313" key="4">
    <source>
        <dbReference type="Proteomes" id="UP000318571"/>
    </source>
</evidence>
<feature type="transmembrane region" description="Helical" evidence="2">
    <location>
        <begin position="157"/>
        <end position="182"/>
    </location>
</feature>
<keyword evidence="2" id="KW-0812">Transmembrane</keyword>
<protein>
    <submittedName>
        <fullName evidence="3">Uncharacterized protein</fullName>
    </submittedName>
</protein>
<keyword evidence="2" id="KW-1133">Transmembrane helix</keyword>
<feature type="region of interest" description="Disordered" evidence="1">
    <location>
        <begin position="1131"/>
        <end position="1158"/>
    </location>
</feature>
<feature type="region of interest" description="Disordered" evidence="1">
    <location>
        <begin position="841"/>
        <end position="866"/>
    </location>
</feature>
<dbReference type="EMBL" id="VCGU01000010">
    <property type="protein sequence ID" value="TRY69471.1"/>
    <property type="molecule type" value="Genomic_DNA"/>
</dbReference>
<feature type="region of interest" description="Disordered" evidence="1">
    <location>
        <begin position="1"/>
        <end position="140"/>
    </location>
</feature>
<feature type="transmembrane region" description="Helical" evidence="2">
    <location>
        <begin position="197"/>
        <end position="215"/>
    </location>
</feature>
<feature type="transmembrane region" description="Helical" evidence="2">
    <location>
        <begin position="308"/>
        <end position="328"/>
    </location>
</feature>
<feature type="region of interest" description="Disordered" evidence="1">
    <location>
        <begin position="804"/>
        <end position="828"/>
    </location>
</feature>
<feature type="compositionally biased region" description="Low complexity" evidence="1">
    <location>
        <begin position="809"/>
        <end position="824"/>
    </location>
</feature>